<keyword evidence="3" id="KW-1185">Reference proteome</keyword>
<feature type="region of interest" description="Disordered" evidence="1">
    <location>
        <begin position="98"/>
        <end position="130"/>
    </location>
</feature>
<sequence length="201" mass="23208">MQDHLAAQDDDMWFVITDGPIKITRPNIVVAISVGAAQWVDKLRTEWTIEDKKKANLDNMVKDILYKTLDNNMFKQEMCTKPDRMQAGAEINTSWFRTEDQQNSQASQLNSQAGQQKTSRTAKLTSRPLSWSNRHPSWFTSLEQEEAGQNSLLKQQTILDDNRTDQLRAKQKRTAQYRISSELSSLEQLKADMNEEQNRSE</sequence>
<reference evidence="2 3" key="1">
    <citation type="journal article" date="2015" name="Proc. Natl. Acad. Sci. U.S.A.">
        <title>The resurrection genome of Boea hygrometrica: A blueprint for survival of dehydration.</title>
        <authorList>
            <person name="Xiao L."/>
            <person name="Yang G."/>
            <person name="Zhang L."/>
            <person name="Yang X."/>
            <person name="Zhao S."/>
            <person name="Ji Z."/>
            <person name="Zhou Q."/>
            <person name="Hu M."/>
            <person name="Wang Y."/>
            <person name="Chen M."/>
            <person name="Xu Y."/>
            <person name="Jin H."/>
            <person name="Xiao X."/>
            <person name="Hu G."/>
            <person name="Bao F."/>
            <person name="Hu Y."/>
            <person name="Wan P."/>
            <person name="Li L."/>
            <person name="Deng X."/>
            <person name="Kuang T."/>
            <person name="Xiang C."/>
            <person name="Zhu J.K."/>
            <person name="Oliver M.J."/>
            <person name="He Y."/>
        </authorList>
    </citation>
    <scope>NUCLEOTIDE SEQUENCE [LARGE SCALE GENOMIC DNA]</scope>
    <source>
        <strain evidence="3">cv. XS01</strain>
    </source>
</reference>
<dbReference type="Proteomes" id="UP000250235">
    <property type="component" value="Unassembled WGS sequence"/>
</dbReference>
<accession>A0A2Z7D6G4</accession>
<evidence type="ECO:0000256" key="1">
    <source>
        <dbReference type="SAM" id="MobiDB-lite"/>
    </source>
</evidence>
<dbReference type="OrthoDB" id="1301741at2759"/>
<proteinExistence type="predicted"/>
<feature type="compositionally biased region" description="Low complexity" evidence="1">
    <location>
        <begin position="101"/>
        <end position="116"/>
    </location>
</feature>
<feature type="compositionally biased region" description="Polar residues" evidence="1">
    <location>
        <begin position="117"/>
        <end position="130"/>
    </location>
</feature>
<evidence type="ECO:0000313" key="2">
    <source>
        <dbReference type="EMBL" id="KZV54109.1"/>
    </source>
</evidence>
<evidence type="ECO:0000313" key="3">
    <source>
        <dbReference type="Proteomes" id="UP000250235"/>
    </source>
</evidence>
<name>A0A2Z7D6G4_9LAMI</name>
<gene>
    <name evidence="2" type="ORF">F511_28868</name>
</gene>
<organism evidence="2 3">
    <name type="scientific">Dorcoceras hygrometricum</name>
    <dbReference type="NCBI Taxonomy" id="472368"/>
    <lineage>
        <taxon>Eukaryota</taxon>
        <taxon>Viridiplantae</taxon>
        <taxon>Streptophyta</taxon>
        <taxon>Embryophyta</taxon>
        <taxon>Tracheophyta</taxon>
        <taxon>Spermatophyta</taxon>
        <taxon>Magnoliopsida</taxon>
        <taxon>eudicotyledons</taxon>
        <taxon>Gunneridae</taxon>
        <taxon>Pentapetalae</taxon>
        <taxon>asterids</taxon>
        <taxon>lamiids</taxon>
        <taxon>Lamiales</taxon>
        <taxon>Gesneriaceae</taxon>
        <taxon>Didymocarpoideae</taxon>
        <taxon>Trichosporeae</taxon>
        <taxon>Loxocarpinae</taxon>
        <taxon>Dorcoceras</taxon>
    </lineage>
</organism>
<protein>
    <submittedName>
        <fullName evidence="2">Uncharacterized protein</fullName>
    </submittedName>
</protein>
<dbReference type="AlphaFoldDB" id="A0A2Z7D6G4"/>
<dbReference type="EMBL" id="KQ989607">
    <property type="protein sequence ID" value="KZV54109.1"/>
    <property type="molecule type" value="Genomic_DNA"/>
</dbReference>